<keyword evidence="2" id="KW-1185">Reference proteome</keyword>
<sequence length="155" mass="17189">MFGFFENEQAKKIKSHLANLAALAKADGHIDEREMRFIIAVGKKNGINAADVQALVSGAKGAGNDLPTNDSERFDQIFDLVDMMLADGVVDENEMDFCIMMAEKLGFRKAIVGVLVRKISQGVKDGHPKERIKEESNAFLNYNEKLPSTKLPQDF</sequence>
<dbReference type="InterPro" id="IPR029024">
    <property type="entry name" value="TerB-like"/>
</dbReference>
<evidence type="ECO:0000313" key="1">
    <source>
        <dbReference type="EMBL" id="GAA4365710.1"/>
    </source>
</evidence>
<accession>A0ABP8IQ12</accession>
<name>A0ABP8IQ12_9BACT</name>
<organism evidence="1 2">
    <name type="scientific">Hymenobacter saemangeumensis</name>
    <dbReference type="NCBI Taxonomy" id="1084522"/>
    <lineage>
        <taxon>Bacteria</taxon>
        <taxon>Pseudomonadati</taxon>
        <taxon>Bacteroidota</taxon>
        <taxon>Cytophagia</taxon>
        <taxon>Cytophagales</taxon>
        <taxon>Hymenobacteraceae</taxon>
        <taxon>Hymenobacter</taxon>
    </lineage>
</organism>
<protein>
    <recommendedName>
        <fullName evidence="3">TerB family tellurite resistance protein</fullName>
    </recommendedName>
</protein>
<reference evidence="2" key="1">
    <citation type="journal article" date="2019" name="Int. J. Syst. Evol. Microbiol.">
        <title>The Global Catalogue of Microorganisms (GCM) 10K type strain sequencing project: providing services to taxonomists for standard genome sequencing and annotation.</title>
        <authorList>
            <consortium name="The Broad Institute Genomics Platform"/>
            <consortium name="The Broad Institute Genome Sequencing Center for Infectious Disease"/>
            <person name="Wu L."/>
            <person name="Ma J."/>
        </authorList>
    </citation>
    <scope>NUCLEOTIDE SEQUENCE [LARGE SCALE GENOMIC DNA]</scope>
    <source>
        <strain evidence="2">JCM 17923</strain>
    </source>
</reference>
<dbReference type="CDD" id="cd07177">
    <property type="entry name" value="terB_like"/>
    <property type="match status" value="1"/>
</dbReference>
<comment type="caution">
    <text evidence="1">The sequence shown here is derived from an EMBL/GenBank/DDBJ whole genome shotgun (WGS) entry which is preliminary data.</text>
</comment>
<dbReference type="Proteomes" id="UP001501153">
    <property type="component" value="Unassembled WGS sequence"/>
</dbReference>
<proteinExistence type="predicted"/>
<gene>
    <name evidence="1" type="ORF">GCM10023185_36250</name>
</gene>
<evidence type="ECO:0000313" key="2">
    <source>
        <dbReference type="Proteomes" id="UP001501153"/>
    </source>
</evidence>
<dbReference type="RefSeq" id="WP_345237533.1">
    <property type="nucleotide sequence ID" value="NZ_BAABGZ010000074.1"/>
</dbReference>
<dbReference type="SUPFAM" id="SSF158682">
    <property type="entry name" value="TerB-like"/>
    <property type="match status" value="1"/>
</dbReference>
<dbReference type="Gene3D" id="1.10.3680.10">
    <property type="entry name" value="TerB-like"/>
    <property type="match status" value="1"/>
</dbReference>
<dbReference type="EMBL" id="BAABGZ010000074">
    <property type="protein sequence ID" value="GAA4365710.1"/>
    <property type="molecule type" value="Genomic_DNA"/>
</dbReference>
<evidence type="ECO:0008006" key="3">
    <source>
        <dbReference type="Google" id="ProtNLM"/>
    </source>
</evidence>